<evidence type="ECO:0000259" key="1">
    <source>
        <dbReference type="SMART" id="SM00327"/>
    </source>
</evidence>
<dbReference type="PANTHER" id="PTHR10579">
    <property type="entry name" value="CALCIUM-ACTIVATED CHLORIDE CHANNEL REGULATOR"/>
    <property type="match status" value="1"/>
</dbReference>
<dbReference type="STRING" id="84645.A0A498P4X3"/>
<protein>
    <submittedName>
        <fullName evidence="2">Epithelial chloride channel-like protein</fullName>
    </submittedName>
</protein>
<dbReference type="InterPro" id="IPR013642">
    <property type="entry name" value="CLCA_N"/>
</dbReference>
<dbReference type="InterPro" id="IPR002035">
    <property type="entry name" value="VWF_A"/>
</dbReference>
<dbReference type="SUPFAM" id="SSF53300">
    <property type="entry name" value="vWA-like"/>
    <property type="match status" value="1"/>
</dbReference>
<dbReference type="Pfam" id="PF00092">
    <property type="entry name" value="VWA"/>
    <property type="match status" value="1"/>
</dbReference>
<gene>
    <name evidence="2" type="ORF">ROHU_000329</name>
</gene>
<dbReference type="GO" id="GO:0005886">
    <property type="term" value="C:plasma membrane"/>
    <property type="evidence" value="ECO:0007669"/>
    <property type="project" value="TreeGrafter"/>
</dbReference>
<name>A0A498P4X3_LABRO</name>
<dbReference type="AlphaFoldDB" id="A0A498P4X3"/>
<reference evidence="2 3" key="1">
    <citation type="submission" date="2018-03" db="EMBL/GenBank/DDBJ databases">
        <title>Draft genome sequence of Rohu Carp (Labeo rohita).</title>
        <authorList>
            <person name="Das P."/>
            <person name="Kushwaha B."/>
            <person name="Joshi C.G."/>
            <person name="Kumar D."/>
            <person name="Nagpure N.S."/>
            <person name="Sahoo L."/>
            <person name="Das S.P."/>
            <person name="Bit A."/>
            <person name="Patnaik S."/>
            <person name="Meher P.K."/>
            <person name="Jayasankar P."/>
            <person name="Koringa P.G."/>
            <person name="Patel N.V."/>
            <person name="Hinsu A.T."/>
            <person name="Kumar R."/>
            <person name="Pandey M."/>
            <person name="Agarwal S."/>
            <person name="Srivastava S."/>
            <person name="Singh M."/>
            <person name="Iquebal M.A."/>
            <person name="Jaiswal S."/>
            <person name="Angadi U.B."/>
            <person name="Kumar N."/>
            <person name="Raza M."/>
            <person name="Shah T.M."/>
            <person name="Rai A."/>
            <person name="Jena J.K."/>
        </authorList>
    </citation>
    <scope>NUCLEOTIDE SEQUENCE [LARGE SCALE GENOMIC DNA]</scope>
    <source>
        <strain evidence="2">DASCIFA01</strain>
        <tissue evidence="2">Testis</tissue>
    </source>
</reference>
<evidence type="ECO:0000313" key="2">
    <source>
        <dbReference type="EMBL" id="RXN39283.1"/>
    </source>
</evidence>
<dbReference type="SMART" id="SM00327">
    <property type="entry name" value="VWA"/>
    <property type="match status" value="1"/>
</dbReference>
<dbReference type="CDD" id="cd00198">
    <property type="entry name" value="vWFA"/>
    <property type="match status" value="1"/>
</dbReference>
<dbReference type="Gene3D" id="3.40.50.410">
    <property type="entry name" value="von Willebrand factor, type A domain"/>
    <property type="match status" value="1"/>
</dbReference>
<organism evidence="2 3">
    <name type="scientific">Labeo rohita</name>
    <name type="common">Indian major carp</name>
    <name type="synonym">Cyprinus rohita</name>
    <dbReference type="NCBI Taxonomy" id="84645"/>
    <lineage>
        <taxon>Eukaryota</taxon>
        <taxon>Metazoa</taxon>
        <taxon>Chordata</taxon>
        <taxon>Craniata</taxon>
        <taxon>Vertebrata</taxon>
        <taxon>Euteleostomi</taxon>
        <taxon>Actinopterygii</taxon>
        <taxon>Neopterygii</taxon>
        <taxon>Teleostei</taxon>
        <taxon>Ostariophysi</taxon>
        <taxon>Cypriniformes</taxon>
        <taxon>Cyprinidae</taxon>
        <taxon>Labeoninae</taxon>
        <taxon>Labeonini</taxon>
        <taxon>Labeo</taxon>
    </lineage>
</organism>
<feature type="domain" description="VWFA" evidence="1">
    <location>
        <begin position="132"/>
        <end position="294"/>
    </location>
</feature>
<dbReference type="Pfam" id="PF08434">
    <property type="entry name" value="CLCA"/>
    <property type="match status" value="3"/>
</dbReference>
<dbReference type="InterPro" id="IPR051266">
    <property type="entry name" value="CLCR"/>
</dbReference>
<accession>A0A498P4X3</accession>
<sequence length="1008" mass="111091">MNQQFSDSSKPMIVFSEVSQNYRPVINAEVLATLESEIGPIKTLQLLDNDAGKVFVHEWAHLRWGVYDETNDEEPFYISNHSVKATRCNKNIEGQVYEVTAGGSFQRCSMDPQTSLPTEKCKFFPYKNQNTKSSLMFLSSLDSGPRILQQRQAATHFLRNIIEVQASVAIVTFSTSAATLSPLITIDSDTTRESLIKLLPVVAHGWTNICLGLSQGLQELEKDGDVSGGELIFLTDGEATDNISGCAASAIQSGAIIHTLAFGNSADPALTEMANKTGEVQLNPPKPTVSDEPLEVGSFTRTATGESFVVTLSGPSPNFPPNRITDLSAEIQEDTVFLNWTAPGEDLDEGTDMDSRTSFVLLWMLLSSTSTGIKLDGNGYVDVVIAISSRVPQDDRLIDIIKDMVTEGSVYLYESLDKKVYFKEATILIPPHWNTTNVTKARTESFDEVLSIMPFKLAKIRIDNAQGDEPYTKQYDECGKEGQYIHFTPNYLLNDTFIQLYGLRGKVYVHEWAHLRWGVYDETNDKEPFYISNRRVEATRCSKNIKGQVYEVTAGGSPQGCRIDPQTSLPTEKCKFFPYKNQNTKSSLMFLSSLDSVLRKDGDVSGDELIFLTDGEVQLNPPKPTVSDEPLEVGSFTRTATGESFVVTLSGPPPNFPPNRITDLSAEIQEDTVFLNWTAPGEDLDEGTGKVFVHEWAHLRWGVYDETNDKEPFYISNRRVEATRCSKNIKVTSHAAQVNVPPITVKTRINQQFSNGTKPMIVFAEVSQNYRPVINAEVWAILEPESDPEQTLQLLDNGAGADAAQGDGIYSRYFTKIVSGRSSLKVKVKNKDGKTRFALQKNSGAPYVPGYVVDGEVQLNPPKPTVPDEPLEVGSFTRTATGESFVVTLSGPPPNFPPNRITDLSAEIQEDTVLLSWTAPGEDLDEGTGVVEMNPSKPLVSAESPIIGSFSRTATGESFEVILKSTTPPNFPPNRITDLNAEIQNDTVLLSWTAPGEDLDHGTGKAYY</sequence>
<proteinExistence type="predicted"/>
<dbReference type="EMBL" id="QBIY01002181">
    <property type="protein sequence ID" value="RXN39283.1"/>
    <property type="molecule type" value="Genomic_DNA"/>
</dbReference>
<dbReference type="PANTHER" id="PTHR10579:SF172">
    <property type="entry name" value="CALCIUM-ACTIVATED CHLORIDE CHANNEL REGULATOR 4 PRECURSOR-RELATED"/>
    <property type="match status" value="1"/>
</dbReference>
<evidence type="ECO:0000313" key="3">
    <source>
        <dbReference type="Proteomes" id="UP000290572"/>
    </source>
</evidence>
<dbReference type="Proteomes" id="UP000290572">
    <property type="component" value="Unassembled WGS sequence"/>
</dbReference>
<comment type="caution">
    <text evidence="2">The sequence shown here is derived from an EMBL/GenBank/DDBJ whole genome shotgun (WGS) entry which is preliminary data.</text>
</comment>
<keyword evidence="3" id="KW-1185">Reference proteome</keyword>
<dbReference type="InterPro" id="IPR036465">
    <property type="entry name" value="vWFA_dom_sf"/>
</dbReference>